<keyword evidence="3" id="KW-1185">Reference proteome</keyword>
<dbReference type="InterPro" id="IPR003599">
    <property type="entry name" value="Ig_sub"/>
</dbReference>
<dbReference type="SUPFAM" id="SSF48726">
    <property type="entry name" value="Immunoglobulin"/>
    <property type="match status" value="3"/>
</dbReference>
<accession>A0ABQ8M0P4</accession>
<dbReference type="Proteomes" id="UP000830375">
    <property type="component" value="Unassembled WGS sequence"/>
</dbReference>
<proteinExistence type="predicted"/>
<evidence type="ECO:0000259" key="1">
    <source>
        <dbReference type="SMART" id="SM00409"/>
    </source>
</evidence>
<dbReference type="InterPro" id="IPR013783">
    <property type="entry name" value="Ig-like_fold"/>
</dbReference>
<dbReference type="Gene3D" id="2.60.40.10">
    <property type="entry name" value="Immunoglobulins"/>
    <property type="match status" value="3"/>
</dbReference>
<gene>
    <name evidence="2" type="ORF">H4Q32_013428</name>
</gene>
<dbReference type="SMART" id="SM00409">
    <property type="entry name" value="IG"/>
    <property type="match status" value="3"/>
</dbReference>
<feature type="domain" description="Immunoglobulin" evidence="1">
    <location>
        <begin position="101"/>
        <end position="195"/>
    </location>
</feature>
<organism evidence="2 3">
    <name type="scientific">Labeo rohita</name>
    <name type="common">Indian major carp</name>
    <name type="synonym">Cyprinus rohita</name>
    <dbReference type="NCBI Taxonomy" id="84645"/>
    <lineage>
        <taxon>Eukaryota</taxon>
        <taxon>Metazoa</taxon>
        <taxon>Chordata</taxon>
        <taxon>Craniata</taxon>
        <taxon>Vertebrata</taxon>
        <taxon>Euteleostomi</taxon>
        <taxon>Actinopterygii</taxon>
        <taxon>Neopterygii</taxon>
        <taxon>Teleostei</taxon>
        <taxon>Ostariophysi</taxon>
        <taxon>Cypriniformes</taxon>
        <taxon>Cyprinidae</taxon>
        <taxon>Labeoninae</taxon>
        <taxon>Labeonini</taxon>
        <taxon>Labeo</taxon>
    </lineage>
</organism>
<dbReference type="EMBL" id="JACTAM010000015">
    <property type="protein sequence ID" value="KAI2656481.1"/>
    <property type="molecule type" value="Genomic_DNA"/>
</dbReference>
<dbReference type="Pfam" id="PF07686">
    <property type="entry name" value="V-set"/>
    <property type="match status" value="1"/>
</dbReference>
<keyword evidence="2" id="KW-0635">Pregnancy</keyword>
<comment type="caution">
    <text evidence="2">The sequence shown here is derived from an EMBL/GenBank/DDBJ whole genome shotgun (WGS) entry which is preliminary data.</text>
</comment>
<name>A0ABQ8M0P4_LABRO</name>
<dbReference type="InterPro" id="IPR013106">
    <property type="entry name" value="Ig_V-set"/>
</dbReference>
<feature type="domain" description="Immunoglobulin" evidence="1">
    <location>
        <begin position="33"/>
        <end position="100"/>
    </location>
</feature>
<reference evidence="2 3" key="1">
    <citation type="submission" date="2022-01" db="EMBL/GenBank/DDBJ databases">
        <title>A high-quality chromosome-level genome assembly of rohu carp, Labeo rohita.</title>
        <authorList>
            <person name="Arick M.A. II"/>
            <person name="Hsu C.-Y."/>
            <person name="Magbanua Z."/>
            <person name="Pechanova O."/>
            <person name="Grover C."/>
            <person name="Miller E."/>
            <person name="Thrash A."/>
            <person name="Ezzel L."/>
            <person name="Alam S."/>
            <person name="Benzie J."/>
            <person name="Hamilton M."/>
            <person name="Karsi A."/>
            <person name="Lawrence M.L."/>
            <person name="Peterson D.G."/>
        </authorList>
    </citation>
    <scope>NUCLEOTIDE SEQUENCE [LARGE SCALE GENOMIC DNA]</scope>
    <source>
        <strain evidence="3">BAU-BD-2019</strain>
        <tissue evidence="2">Blood</tissue>
    </source>
</reference>
<sequence length="320" mass="36387">MEGRTVALRTGTELQNGDEIKWCFNDDKNPLTQYSEWTIENKDVNCDVTDERFRNKLQLGGKTGDLIISYIRTIHSGVYTVQISGKTRKNKNKRFIVTVNVKKVPVEVGESVTLETDIEIRDGDLILWTFGVKNCLIFKYESGKNNICESNTGRLQLNKSNGSLTITNITNADFGHFQLQAMNSERNRFRRFNVIEVEKVSVKVGESVTLETDIKIQDGDVILWTFGVEKCPIVKYESGKMNIFKSYRGRVHLNKGNGSLTITNITTADFGHFQLEVTNDKQNGKQNELRRFNVIKGNRVENSMEMEPLLSQEGVWGSRG</sequence>
<evidence type="ECO:0000313" key="2">
    <source>
        <dbReference type="EMBL" id="KAI2656481.1"/>
    </source>
</evidence>
<dbReference type="PANTHER" id="PTHR21063">
    <property type="entry name" value="LFA-3"/>
    <property type="match status" value="1"/>
</dbReference>
<dbReference type="InterPro" id="IPR036179">
    <property type="entry name" value="Ig-like_dom_sf"/>
</dbReference>
<protein>
    <submittedName>
        <fullName evidence="2">Pregnancy-specific glycoprotein 22</fullName>
    </submittedName>
</protein>
<feature type="domain" description="Immunoglobulin" evidence="1">
    <location>
        <begin position="197"/>
        <end position="292"/>
    </location>
</feature>
<evidence type="ECO:0000313" key="3">
    <source>
        <dbReference type="Proteomes" id="UP000830375"/>
    </source>
</evidence>
<dbReference type="PANTHER" id="PTHR21063:SF4">
    <property type="entry name" value="CD48 ANTIGEN-RELATED"/>
    <property type="match status" value="1"/>
</dbReference>